<evidence type="ECO:0000256" key="1">
    <source>
        <dbReference type="PIRSR" id="PIRSR039004-1"/>
    </source>
</evidence>
<feature type="chain" id="PRO_5027020701" evidence="3">
    <location>
        <begin position="25"/>
        <end position="416"/>
    </location>
</feature>
<keyword evidence="3" id="KW-0732">Signal</keyword>
<dbReference type="GO" id="GO:0019213">
    <property type="term" value="F:deacetylase activity"/>
    <property type="evidence" value="ECO:0007669"/>
    <property type="project" value="InterPro"/>
</dbReference>
<dbReference type="Gene3D" id="2.30.40.10">
    <property type="entry name" value="Urease, subunit C, domain 1"/>
    <property type="match status" value="1"/>
</dbReference>
<feature type="binding site" evidence="1">
    <location>
        <position position="245"/>
    </location>
    <ligand>
        <name>Zn(2+)</name>
        <dbReference type="ChEBI" id="CHEBI:29105"/>
        <label>2</label>
    </ligand>
</feature>
<feature type="binding site" evidence="1">
    <location>
        <position position="89"/>
    </location>
    <ligand>
        <name>Zn(2+)</name>
        <dbReference type="ChEBI" id="CHEBI:29105"/>
        <label>1</label>
    </ligand>
</feature>
<keyword evidence="1" id="KW-0479">Metal-binding</keyword>
<feature type="modified residue" description="N6-carboxylysine" evidence="2">
    <location>
        <position position="190"/>
    </location>
</feature>
<keyword evidence="5" id="KW-0378">Hydrolase</keyword>
<evidence type="ECO:0000259" key="4">
    <source>
        <dbReference type="Pfam" id="PF01979"/>
    </source>
</evidence>
<feature type="domain" description="Amidohydrolase-related" evidence="4">
    <location>
        <begin position="292"/>
        <end position="370"/>
    </location>
</feature>
<evidence type="ECO:0000256" key="3">
    <source>
        <dbReference type="SAM" id="SignalP"/>
    </source>
</evidence>
<name>A0A6L9E7S1_9FLAO</name>
<dbReference type="EMBL" id="WXYO01000001">
    <property type="protein sequence ID" value="NAS10750.1"/>
    <property type="molecule type" value="Genomic_DNA"/>
</dbReference>
<dbReference type="InterPro" id="IPR020043">
    <property type="entry name" value="Deacetylase_Atu3266-like"/>
</dbReference>
<comment type="caution">
    <text evidence="5">The sequence shown here is derived from an EMBL/GenBank/DDBJ whole genome shotgun (WGS) entry which is preliminary data.</text>
</comment>
<feature type="binding site" evidence="1">
    <location>
        <position position="307"/>
    </location>
    <ligand>
        <name>Zn(2+)</name>
        <dbReference type="ChEBI" id="CHEBI:29105"/>
        <label>1</label>
    </ligand>
</feature>
<evidence type="ECO:0000313" key="6">
    <source>
        <dbReference type="Proteomes" id="UP000475249"/>
    </source>
</evidence>
<proteinExistence type="predicted"/>
<sequence>MKTLFKKNLINLLLPLVLVGAVQAQEFDLLIKGGQLIDARNNINSVRDLAIADGKIAAVESEINANRAKVVVNASGLLVSPGLIDMHSHNFYGTVPFAYLSNSFSALPPDGFTFRSGVTTIVDAGGAGWRNFRTFKSQVIDMSKTRVLAFLNIVGHGMKGGAVEQDQLDMEPRLTAMVAKQFPGVIVGIKLAHYQGYDWTPTERTVEAGRLAEVPVMIDFGGSEPELSIEELFMEKLRPGDIFTHTYANVKGRQPVVDEKGKVKDFVFEAQKRGIIFDVGHGGGSFVFSQAVPALKQAFKPDVISTDLHTGSMNSGMKDIVNVMSKFLNMGMSPEEVIHTATWKPAQYIKRTDLGHLTVGAVADVTLLRLREGDFGFIDTRGKKMNGNIKLECELTIKGGEVMWDLNGISKPSWNE</sequence>
<dbReference type="Gene3D" id="3.20.20.140">
    <property type="entry name" value="Metal-dependent hydrolases"/>
    <property type="match status" value="1"/>
</dbReference>
<dbReference type="NCBIfam" id="NF006689">
    <property type="entry name" value="PRK09237.1"/>
    <property type="match status" value="1"/>
</dbReference>
<keyword evidence="6" id="KW-1185">Reference proteome</keyword>
<dbReference type="InterPro" id="IPR006680">
    <property type="entry name" value="Amidohydro-rel"/>
</dbReference>
<dbReference type="AlphaFoldDB" id="A0A6L9E7S1"/>
<keyword evidence="1" id="KW-0862">Zinc</keyword>
<dbReference type="PANTHER" id="PTHR42717:SF1">
    <property type="entry name" value="IMIDAZOLONEPROPIONASE AND RELATED AMIDOHYDROLASES"/>
    <property type="match status" value="1"/>
</dbReference>
<protein>
    <submittedName>
        <fullName evidence="5">Amidohydrolase/deacetylase family metallohydrolase</fullName>
    </submittedName>
</protein>
<dbReference type="SUPFAM" id="SSF51338">
    <property type="entry name" value="Composite domain of metallo-dependent hydrolases"/>
    <property type="match status" value="1"/>
</dbReference>
<accession>A0A6L9E7S1</accession>
<dbReference type="InterPro" id="IPR011059">
    <property type="entry name" value="Metal-dep_hydrolase_composite"/>
</dbReference>
<organism evidence="5 6">
    <name type="scientific">Poritiphilus flavus</name>
    <dbReference type="NCBI Taxonomy" id="2697053"/>
    <lineage>
        <taxon>Bacteria</taxon>
        <taxon>Pseudomonadati</taxon>
        <taxon>Bacteroidota</taxon>
        <taxon>Flavobacteriia</taxon>
        <taxon>Flavobacteriales</taxon>
        <taxon>Flavobacteriaceae</taxon>
        <taxon>Poritiphilus</taxon>
    </lineage>
</organism>
<feature type="binding site" description="via carbamate group" evidence="1">
    <location>
        <position position="190"/>
    </location>
    <ligand>
        <name>Zn(2+)</name>
        <dbReference type="ChEBI" id="CHEBI:29105"/>
        <label>2</label>
    </ligand>
</feature>
<evidence type="ECO:0000256" key="2">
    <source>
        <dbReference type="PIRSR" id="PIRSR039004-2"/>
    </source>
</evidence>
<gene>
    <name evidence="5" type="ORF">GTQ38_01975</name>
</gene>
<dbReference type="Pfam" id="PF01979">
    <property type="entry name" value="Amidohydro_1"/>
    <property type="match status" value="1"/>
</dbReference>
<dbReference type="RefSeq" id="WP_161433541.1">
    <property type="nucleotide sequence ID" value="NZ_WXYO01000001.1"/>
</dbReference>
<feature type="binding site" evidence="1">
    <location>
        <position position="87"/>
    </location>
    <ligand>
        <name>Zn(2+)</name>
        <dbReference type="ChEBI" id="CHEBI:29105"/>
        <label>1</label>
    </ligand>
</feature>
<dbReference type="SUPFAM" id="SSF51556">
    <property type="entry name" value="Metallo-dependent hydrolases"/>
    <property type="match status" value="1"/>
</dbReference>
<evidence type="ECO:0000313" key="5">
    <source>
        <dbReference type="EMBL" id="NAS10750.1"/>
    </source>
</evidence>
<dbReference type="PIRSF" id="PIRSF039004">
    <property type="entry name" value="ADE_EF_0837"/>
    <property type="match status" value="1"/>
</dbReference>
<dbReference type="GO" id="GO:0016810">
    <property type="term" value="F:hydrolase activity, acting on carbon-nitrogen (but not peptide) bonds"/>
    <property type="evidence" value="ECO:0007669"/>
    <property type="project" value="InterPro"/>
</dbReference>
<dbReference type="PANTHER" id="PTHR42717">
    <property type="entry name" value="DIHYDROOROTASE-RELATED"/>
    <property type="match status" value="1"/>
</dbReference>
<dbReference type="InterPro" id="IPR032466">
    <property type="entry name" value="Metal_Hydrolase"/>
</dbReference>
<feature type="signal peptide" evidence="3">
    <location>
        <begin position="1"/>
        <end position="24"/>
    </location>
</feature>
<reference evidence="5 6" key="1">
    <citation type="submission" date="2020-01" db="EMBL/GenBank/DDBJ databases">
        <title>Bacteria diversity of Porities sp.</title>
        <authorList>
            <person name="Wang G."/>
        </authorList>
    </citation>
    <scope>NUCLEOTIDE SEQUENCE [LARGE SCALE GENOMIC DNA]</scope>
    <source>
        <strain evidence="5 6">R33</strain>
    </source>
</reference>
<feature type="binding site" description="via carbamate group" evidence="1">
    <location>
        <position position="190"/>
    </location>
    <ligand>
        <name>Zn(2+)</name>
        <dbReference type="ChEBI" id="CHEBI:29105"/>
        <label>1</label>
    </ligand>
</feature>
<dbReference type="Proteomes" id="UP000475249">
    <property type="component" value="Unassembled WGS sequence"/>
</dbReference>
<dbReference type="GO" id="GO:0046872">
    <property type="term" value="F:metal ion binding"/>
    <property type="evidence" value="ECO:0007669"/>
    <property type="project" value="UniProtKB-KW"/>
</dbReference>